<organism evidence="1 2">
    <name type="scientific">Octopus vulgaris</name>
    <name type="common">Common octopus</name>
    <dbReference type="NCBI Taxonomy" id="6645"/>
    <lineage>
        <taxon>Eukaryota</taxon>
        <taxon>Metazoa</taxon>
        <taxon>Spiralia</taxon>
        <taxon>Lophotrochozoa</taxon>
        <taxon>Mollusca</taxon>
        <taxon>Cephalopoda</taxon>
        <taxon>Coleoidea</taxon>
        <taxon>Octopodiformes</taxon>
        <taxon>Octopoda</taxon>
        <taxon>Incirrata</taxon>
        <taxon>Octopodidae</taxon>
        <taxon>Octopus</taxon>
    </lineage>
</organism>
<dbReference type="AlphaFoldDB" id="A0AA36AJL1"/>
<keyword evidence="2" id="KW-1185">Reference proteome</keyword>
<accession>A0AA36AJL1</accession>
<name>A0AA36AJL1_OCTVU</name>
<gene>
    <name evidence="1" type="ORF">OCTVUL_1B014965</name>
</gene>
<dbReference type="Proteomes" id="UP001162480">
    <property type="component" value="Chromosome 2"/>
</dbReference>
<evidence type="ECO:0000313" key="1">
    <source>
        <dbReference type="EMBL" id="CAI9717264.1"/>
    </source>
</evidence>
<protein>
    <submittedName>
        <fullName evidence="1">Uncharacterized protein</fullName>
    </submittedName>
</protein>
<proteinExistence type="predicted"/>
<evidence type="ECO:0000313" key="2">
    <source>
        <dbReference type="Proteomes" id="UP001162480"/>
    </source>
</evidence>
<dbReference type="EMBL" id="OX597815">
    <property type="protein sequence ID" value="CAI9717264.1"/>
    <property type="molecule type" value="Genomic_DNA"/>
</dbReference>
<reference evidence="1" key="1">
    <citation type="submission" date="2023-08" db="EMBL/GenBank/DDBJ databases">
        <authorList>
            <person name="Alioto T."/>
            <person name="Alioto T."/>
            <person name="Gomez Garrido J."/>
        </authorList>
    </citation>
    <scope>NUCLEOTIDE SEQUENCE</scope>
</reference>
<sequence>MATLNGEHTLQMRPKGHAHVANEVLPNVSPHVVDRGLQLIDIAVADFVLDMDSHAIVEKAEFGTASRVFIYLEQILNLILTNARKKMNSSQHMWVFETTICHSRFINKKLIKNNTD</sequence>